<name>A0A4R7VFA0_9PSEU</name>
<keyword evidence="1" id="KW-0472">Membrane</keyword>
<organism evidence="2 3">
    <name type="scientific">Actinophytocola oryzae</name>
    <dbReference type="NCBI Taxonomy" id="502181"/>
    <lineage>
        <taxon>Bacteria</taxon>
        <taxon>Bacillati</taxon>
        <taxon>Actinomycetota</taxon>
        <taxon>Actinomycetes</taxon>
        <taxon>Pseudonocardiales</taxon>
        <taxon>Pseudonocardiaceae</taxon>
    </lineage>
</organism>
<keyword evidence="3" id="KW-1185">Reference proteome</keyword>
<evidence type="ECO:0000256" key="1">
    <source>
        <dbReference type="SAM" id="Phobius"/>
    </source>
</evidence>
<gene>
    <name evidence="2" type="ORF">CLV71_109145</name>
</gene>
<comment type="caution">
    <text evidence="2">The sequence shown here is derived from an EMBL/GenBank/DDBJ whole genome shotgun (WGS) entry which is preliminary data.</text>
</comment>
<feature type="transmembrane region" description="Helical" evidence="1">
    <location>
        <begin position="78"/>
        <end position="99"/>
    </location>
</feature>
<keyword evidence="2" id="KW-0966">Cell projection</keyword>
<feature type="transmembrane region" description="Helical" evidence="1">
    <location>
        <begin position="49"/>
        <end position="71"/>
    </location>
</feature>
<sequence>MKIVVKGPVWNFVQHLIEMTIAMFVGMLVLDIPVGALFDALGWSVLNDATVPMTLVMATNMSIGMAIWMRIRGCGWPAIFEMSLAMYIPFVAMYPFYWAGLVGEMTVMIVGHSLMVPAMAVAMLFRLDEYTGAHRHRKAAEAPADKELASQTES</sequence>
<proteinExistence type="predicted"/>
<protein>
    <submittedName>
        <fullName evidence="2">Flagellar biosynthetic protein FliP</fullName>
    </submittedName>
</protein>
<keyword evidence="1" id="KW-1133">Transmembrane helix</keyword>
<feature type="transmembrane region" description="Helical" evidence="1">
    <location>
        <begin position="105"/>
        <end position="127"/>
    </location>
</feature>
<evidence type="ECO:0000313" key="3">
    <source>
        <dbReference type="Proteomes" id="UP000294927"/>
    </source>
</evidence>
<keyword evidence="2" id="KW-0969">Cilium</keyword>
<reference evidence="2 3" key="1">
    <citation type="submission" date="2019-03" db="EMBL/GenBank/DDBJ databases">
        <title>Genomic Encyclopedia of Archaeal and Bacterial Type Strains, Phase II (KMG-II): from individual species to whole genera.</title>
        <authorList>
            <person name="Goeker M."/>
        </authorList>
    </citation>
    <scope>NUCLEOTIDE SEQUENCE [LARGE SCALE GENOMIC DNA]</scope>
    <source>
        <strain evidence="2 3">DSM 45499</strain>
    </source>
</reference>
<keyword evidence="2" id="KW-0282">Flagellum</keyword>
<dbReference type="EMBL" id="SOCP01000009">
    <property type="protein sequence ID" value="TDV47910.1"/>
    <property type="molecule type" value="Genomic_DNA"/>
</dbReference>
<dbReference type="Proteomes" id="UP000294927">
    <property type="component" value="Unassembled WGS sequence"/>
</dbReference>
<evidence type="ECO:0000313" key="2">
    <source>
        <dbReference type="EMBL" id="TDV47910.1"/>
    </source>
</evidence>
<accession>A0A4R7VFA0</accession>
<dbReference type="AlphaFoldDB" id="A0A4R7VFA0"/>
<keyword evidence="1" id="KW-0812">Transmembrane</keyword>
<feature type="transmembrane region" description="Helical" evidence="1">
    <location>
        <begin position="21"/>
        <end position="43"/>
    </location>
</feature>